<comment type="subcellular location">
    <subcellularLocation>
        <location evidence="1">Cell outer membrane</location>
    </subcellularLocation>
</comment>
<keyword evidence="9" id="KW-0732">Signal</keyword>
<evidence type="ECO:0000256" key="2">
    <source>
        <dbReference type="ARBA" id="ARBA00007613"/>
    </source>
</evidence>
<comment type="similarity">
    <text evidence="2">Belongs to the outer membrane factor (OMF) (TC 1.B.17) family.</text>
</comment>
<reference evidence="10 11" key="1">
    <citation type="submission" date="2011-11" db="EMBL/GenBank/DDBJ databases">
        <title>Complete sequence of Spirochaeta sp. grapes.</title>
        <authorList>
            <consortium name="US DOE Joint Genome Institute"/>
            <person name="Lucas S."/>
            <person name="Han J."/>
            <person name="Lapidus A."/>
            <person name="Cheng J.-F."/>
            <person name="Goodwin L."/>
            <person name="Pitluck S."/>
            <person name="Peters L."/>
            <person name="Ovchinnikova G."/>
            <person name="Munk A.C."/>
            <person name="Detter J.C."/>
            <person name="Han C."/>
            <person name="Tapia R."/>
            <person name="Land M."/>
            <person name="Hauser L."/>
            <person name="Kyrpides N."/>
            <person name="Ivanova N."/>
            <person name="Pagani I."/>
            <person name="Ritalahtilisa K."/>
            <person name="Loeffler F."/>
            <person name="Woyke T."/>
        </authorList>
    </citation>
    <scope>NUCLEOTIDE SEQUENCE [LARGE SCALE GENOMIC DNA]</scope>
    <source>
        <strain evidence="11">ATCC BAA-1885 / DSM 22778 / Grapes</strain>
    </source>
</reference>
<evidence type="ECO:0000256" key="1">
    <source>
        <dbReference type="ARBA" id="ARBA00004442"/>
    </source>
</evidence>
<dbReference type="PANTHER" id="PTHR30026">
    <property type="entry name" value="OUTER MEMBRANE PROTEIN TOLC"/>
    <property type="match status" value="1"/>
</dbReference>
<keyword evidence="5" id="KW-0812">Transmembrane</keyword>
<proteinExistence type="inferred from homology"/>
<dbReference type="InterPro" id="IPR003423">
    <property type="entry name" value="OMP_efflux"/>
</dbReference>
<dbReference type="Pfam" id="PF02321">
    <property type="entry name" value="OEP"/>
    <property type="match status" value="2"/>
</dbReference>
<evidence type="ECO:0000256" key="9">
    <source>
        <dbReference type="SAM" id="SignalP"/>
    </source>
</evidence>
<keyword evidence="7" id="KW-0998">Cell outer membrane</keyword>
<dbReference type="STRING" id="158190.SpiGrapes_2300"/>
<dbReference type="KEGG" id="sgp:SpiGrapes_2300"/>
<dbReference type="SUPFAM" id="SSF56954">
    <property type="entry name" value="Outer membrane efflux proteins (OEP)"/>
    <property type="match status" value="1"/>
</dbReference>
<gene>
    <name evidence="10" type="ordered locus">SpiGrapes_2300</name>
</gene>
<dbReference type="eggNOG" id="COG1538">
    <property type="taxonomic scope" value="Bacteria"/>
</dbReference>
<dbReference type="HOGENOM" id="CLU_047713_1_0_12"/>
<evidence type="ECO:0000256" key="7">
    <source>
        <dbReference type="ARBA" id="ARBA00023237"/>
    </source>
</evidence>
<evidence type="ECO:0000313" key="10">
    <source>
        <dbReference type="EMBL" id="AEV30076.1"/>
    </source>
</evidence>
<name>G8QSE6_SPHPG</name>
<keyword evidence="3" id="KW-0813">Transport</keyword>
<protein>
    <submittedName>
        <fullName evidence="10">Outer membrane protein</fullName>
    </submittedName>
</protein>
<evidence type="ECO:0000256" key="4">
    <source>
        <dbReference type="ARBA" id="ARBA00022452"/>
    </source>
</evidence>
<accession>G8QSE6</accession>
<dbReference type="RefSeq" id="WP_014270917.1">
    <property type="nucleotide sequence ID" value="NC_016633.1"/>
</dbReference>
<dbReference type="GO" id="GO:1990281">
    <property type="term" value="C:efflux pump complex"/>
    <property type="evidence" value="ECO:0007669"/>
    <property type="project" value="TreeGrafter"/>
</dbReference>
<dbReference type="Proteomes" id="UP000005632">
    <property type="component" value="Chromosome"/>
</dbReference>
<evidence type="ECO:0000256" key="3">
    <source>
        <dbReference type="ARBA" id="ARBA00022448"/>
    </source>
</evidence>
<dbReference type="InterPro" id="IPR051906">
    <property type="entry name" value="TolC-like"/>
</dbReference>
<keyword evidence="11" id="KW-1185">Reference proteome</keyword>
<keyword evidence="6" id="KW-0472">Membrane</keyword>
<dbReference type="Gene3D" id="1.20.1600.10">
    <property type="entry name" value="Outer membrane efflux proteins (OEP)"/>
    <property type="match status" value="1"/>
</dbReference>
<evidence type="ECO:0000256" key="5">
    <source>
        <dbReference type="ARBA" id="ARBA00022692"/>
    </source>
</evidence>
<feature type="chain" id="PRO_5003515054" evidence="9">
    <location>
        <begin position="22"/>
        <end position="432"/>
    </location>
</feature>
<evidence type="ECO:0000256" key="6">
    <source>
        <dbReference type="ARBA" id="ARBA00023136"/>
    </source>
</evidence>
<dbReference type="GO" id="GO:0009279">
    <property type="term" value="C:cell outer membrane"/>
    <property type="evidence" value="ECO:0007669"/>
    <property type="project" value="UniProtKB-SubCell"/>
</dbReference>
<sequence length="432" mass="47981">MRKFSMALTLVLCMCLGSVYSLDMTVDEAVNRALASNQSLQSSALDVQMAKDASEVSWNGFLPTVQASSTLSRSNEVSSIAKMFDPTASVTTAFVGNLSFSFNFNPALITNMELSRQKYLAGQITYEQAKAETVLNVKKLFYAILLQQQSLALQQETLANTEARMEQAQNLYAQGYATELTVLQAQVGYENLKAMTLKSEQAVAQQLANFAFLLHLDGEEPLHLVGEIEPEFKTVDLQQCLARIGARYDIAGLLKQKDILLVQREAIDRQIWIPSVSIGFSLQPVHSNITDSWFDSNNWSDSGSSSMTVAWNLTNLLPWSAGRQNAKVLENNVKKMDLQLSMLKESAQLQIKNLIISLAQAEQAIESSERSISLAKKSYEMTVSAYGSGVRELLDVRDSESQLNQARLGKLSEQYNYLTALLDLEYATQIIF</sequence>
<feature type="coiled-coil region" evidence="8">
    <location>
        <begin position="326"/>
        <end position="378"/>
    </location>
</feature>
<keyword evidence="8" id="KW-0175">Coiled coil</keyword>
<dbReference type="GO" id="GO:0015562">
    <property type="term" value="F:efflux transmembrane transporter activity"/>
    <property type="evidence" value="ECO:0007669"/>
    <property type="project" value="InterPro"/>
</dbReference>
<evidence type="ECO:0000313" key="11">
    <source>
        <dbReference type="Proteomes" id="UP000005632"/>
    </source>
</evidence>
<dbReference type="EMBL" id="CP003155">
    <property type="protein sequence ID" value="AEV30076.1"/>
    <property type="molecule type" value="Genomic_DNA"/>
</dbReference>
<keyword evidence="4" id="KW-1134">Transmembrane beta strand</keyword>
<organism evidence="10 11">
    <name type="scientific">Sphaerochaeta pleomorpha (strain ATCC BAA-1885 / DSM 22778 / Grapes)</name>
    <dbReference type="NCBI Taxonomy" id="158190"/>
    <lineage>
        <taxon>Bacteria</taxon>
        <taxon>Pseudomonadati</taxon>
        <taxon>Spirochaetota</taxon>
        <taxon>Spirochaetia</taxon>
        <taxon>Spirochaetales</taxon>
        <taxon>Sphaerochaetaceae</taxon>
        <taxon>Sphaerochaeta</taxon>
    </lineage>
</organism>
<feature type="signal peptide" evidence="9">
    <location>
        <begin position="1"/>
        <end position="21"/>
    </location>
</feature>
<dbReference type="AlphaFoldDB" id="G8QSE6"/>
<dbReference type="GO" id="GO:0015288">
    <property type="term" value="F:porin activity"/>
    <property type="evidence" value="ECO:0007669"/>
    <property type="project" value="TreeGrafter"/>
</dbReference>
<evidence type="ECO:0000256" key="8">
    <source>
        <dbReference type="SAM" id="Coils"/>
    </source>
</evidence>
<dbReference type="PANTHER" id="PTHR30026:SF20">
    <property type="entry name" value="OUTER MEMBRANE PROTEIN TOLC"/>
    <property type="match status" value="1"/>
</dbReference>